<evidence type="ECO:0000313" key="2">
    <source>
        <dbReference type="Proteomes" id="UP000663881"/>
    </source>
</evidence>
<evidence type="ECO:0000313" key="1">
    <source>
        <dbReference type="EMBL" id="CAF4331163.1"/>
    </source>
</evidence>
<dbReference type="EMBL" id="CAJOAY010019527">
    <property type="protein sequence ID" value="CAF4331163.1"/>
    <property type="molecule type" value="Genomic_DNA"/>
</dbReference>
<gene>
    <name evidence="1" type="ORF">OKA104_LOCUS47778</name>
</gene>
<proteinExistence type="predicted"/>
<dbReference type="Proteomes" id="UP000663881">
    <property type="component" value="Unassembled WGS sequence"/>
</dbReference>
<reference evidence="1" key="1">
    <citation type="submission" date="2021-02" db="EMBL/GenBank/DDBJ databases">
        <authorList>
            <person name="Nowell W R."/>
        </authorList>
    </citation>
    <scope>NUCLEOTIDE SEQUENCE</scope>
</reference>
<comment type="caution">
    <text evidence="1">The sequence shown here is derived from an EMBL/GenBank/DDBJ whole genome shotgun (WGS) entry which is preliminary data.</text>
</comment>
<feature type="non-terminal residue" evidence="1">
    <location>
        <position position="1"/>
    </location>
</feature>
<protein>
    <submittedName>
        <fullName evidence="1">Uncharacterized protein</fullName>
    </submittedName>
</protein>
<sequence length="62" mass="6904">LVVECPSLCPENVINPIATTSSIPQLSIDKFQMETVNHIHSSSERVPYNPQLDTIITLEPDK</sequence>
<name>A0A820JT03_9BILA</name>
<dbReference type="AlphaFoldDB" id="A0A820JT03"/>
<accession>A0A820JT03</accession>
<organism evidence="1 2">
    <name type="scientific">Adineta steineri</name>
    <dbReference type="NCBI Taxonomy" id="433720"/>
    <lineage>
        <taxon>Eukaryota</taxon>
        <taxon>Metazoa</taxon>
        <taxon>Spiralia</taxon>
        <taxon>Gnathifera</taxon>
        <taxon>Rotifera</taxon>
        <taxon>Eurotatoria</taxon>
        <taxon>Bdelloidea</taxon>
        <taxon>Adinetida</taxon>
        <taxon>Adinetidae</taxon>
        <taxon>Adineta</taxon>
    </lineage>
</organism>